<dbReference type="InterPro" id="IPR050312">
    <property type="entry name" value="IolE/XylAMocC-like"/>
</dbReference>
<dbReference type="InterPro" id="IPR013022">
    <property type="entry name" value="Xyl_isomerase-like_TIM-brl"/>
</dbReference>
<evidence type="ECO:0000259" key="1">
    <source>
        <dbReference type="Pfam" id="PF01261"/>
    </source>
</evidence>
<dbReference type="Pfam" id="PF01261">
    <property type="entry name" value="AP_endonuc_2"/>
    <property type="match status" value="1"/>
</dbReference>
<accession>A0A5J4KXY1</accession>
<evidence type="ECO:0000313" key="3">
    <source>
        <dbReference type="Proteomes" id="UP000326912"/>
    </source>
</evidence>
<dbReference type="PANTHER" id="PTHR12110:SF53">
    <property type="entry name" value="BLR5974 PROTEIN"/>
    <property type="match status" value="1"/>
</dbReference>
<dbReference type="InterPro" id="IPR036237">
    <property type="entry name" value="Xyl_isomerase-like_sf"/>
</dbReference>
<feature type="domain" description="Xylose isomerase-like TIM barrel" evidence="1">
    <location>
        <begin position="37"/>
        <end position="245"/>
    </location>
</feature>
<comment type="caution">
    <text evidence="2">The sequence shown here is derived from an EMBL/GenBank/DDBJ whole genome shotgun (WGS) entry which is preliminary data.</text>
</comment>
<evidence type="ECO:0000313" key="2">
    <source>
        <dbReference type="EMBL" id="GER91371.1"/>
    </source>
</evidence>
<keyword evidence="2" id="KW-0413">Isomerase</keyword>
<proteinExistence type="predicted"/>
<gene>
    <name evidence="2" type="ORF">KDW_55330</name>
</gene>
<dbReference type="EMBL" id="BKZW01000003">
    <property type="protein sequence ID" value="GER91371.1"/>
    <property type="molecule type" value="Genomic_DNA"/>
</dbReference>
<protein>
    <submittedName>
        <fullName evidence="2">Xylose isomerase</fullName>
    </submittedName>
</protein>
<reference evidence="2 3" key="1">
    <citation type="submission" date="2019-10" db="EMBL/GenBank/DDBJ databases">
        <title>Dictyobacter vulcani sp. nov., within the class Ktedonobacteria, isolated from soil of volcanic Mt. Zao.</title>
        <authorList>
            <person name="Zheng Y."/>
            <person name="Wang C.M."/>
            <person name="Sakai Y."/>
            <person name="Abe K."/>
            <person name="Yokota A."/>
            <person name="Yabe S."/>
        </authorList>
    </citation>
    <scope>NUCLEOTIDE SEQUENCE [LARGE SCALE GENOMIC DNA]</scope>
    <source>
        <strain evidence="2 3">W12</strain>
    </source>
</reference>
<dbReference type="Proteomes" id="UP000326912">
    <property type="component" value="Unassembled WGS sequence"/>
</dbReference>
<keyword evidence="3" id="KW-1185">Reference proteome</keyword>
<organism evidence="2 3">
    <name type="scientific">Dictyobacter vulcani</name>
    <dbReference type="NCBI Taxonomy" id="2607529"/>
    <lineage>
        <taxon>Bacteria</taxon>
        <taxon>Bacillati</taxon>
        <taxon>Chloroflexota</taxon>
        <taxon>Ktedonobacteria</taxon>
        <taxon>Ktedonobacterales</taxon>
        <taxon>Dictyobacteraceae</taxon>
        <taxon>Dictyobacter</taxon>
    </lineage>
</organism>
<dbReference type="RefSeq" id="WP_151759010.1">
    <property type="nucleotide sequence ID" value="NZ_BKZW01000003.1"/>
</dbReference>
<name>A0A5J4KXY1_9CHLR</name>
<dbReference type="AlphaFoldDB" id="A0A5J4KXY1"/>
<sequence>MIRLSAFADEISPDLHEQIAVLQSENIHAIDLRSVDKINVLDLSDQQVQTIKRTLTDAGIVVAAIGSPIGKVPIDSSFEEHLARFDRSITVARALDTRYIRIFSFYPPTKAGSGTSDPASYREQVISNLREMTRRAREADVQLIHENEKDIYGDTIARNVDLLKNINDVHFRSVLDPANYLQCDQRPYPDAYEATKPWLEYVHVKDVRADSSMAVAGEGESNWPAILQRLRSDGYNGYIALEPHLAAAGQYQGFSGPDLFRRASQALQTLLRDMDWSYA</sequence>
<dbReference type="GO" id="GO:0016853">
    <property type="term" value="F:isomerase activity"/>
    <property type="evidence" value="ECO:0007669"/>
    <property type="project" value="UniProtKB-KW"/>
</dbReference>
<dbReference type="SUPFAM" id="SSF51658">
    <property type="entry name" value="Xylose isomerase-like"/>
    <property type="match status" value="1"/>
</dbReference>
<dbReference type="PANTHER" id="PTHR12110">
    <property type="entry name" value="HYDROXYPYRUVATE ISOMERASE"/>
    <property type="match status" value="1"/>
</dbReference>
<dbReference type="Gene3D" id="3.20.20.150">
    <property type="entry name" value="Divalent-metal-dependent TIM barrel enzymes"/>
    <property type="match status" value="1"/>
</dbReference>